<dbReference type="PROSITE" id="PS00518">
    <property type="entry name" value="ZF_RING_1"/>
    <property type="match status" value="1"/>
</dbReference>
<evidence type="ECO:0000256" key="3">
    <source>
        <dbReference type="ARBA" id="ARBA00003976"/>
    </source>
</evidence>
<evidence type="ECO:0000256" key="9">
    <source>
        <dbReference type="ARBA" id="ARBA00022771"/>
    </source>
</evidence>
<evidence type="ECO:0000313" key="16">
    <source>
        <dbReference type="EMBL" id="KAG8364350.1"/>
    </source>
</evidence>
<evidence type="ECO:0000256" key="1">
    <source>
        <dbReference type="ARBA" id="ARBA00001798"/>
    </source>
</evidence>
<evidence type="ECO:0000256" key="8">
    <source>
        <dbReference type="ARBA" id="ARBA00022737"/>
    </source>
</evidence>
<dbReference type="InterPro" id="IPR031127">
    <property type="entry name" value="E3_UB_ligase_RBR"/>
</dbReference>
<comment type="caution">
    <text evidence="16">The sequence shown here is derived from an EMBL/GenBank/DDBJ whole genome shotgun (WGS) entry which is preliminary data.</text>
</comment>
<gene>
    <name evidence="16" type="ORF">BUALT_Bualt19G0119700</name>
</gene>
<proteinExistence type="inferred from homology"/>
<evidence type="ECO:0000256" key="6">
    <source>
        <dbReference type="ARBA" id="ARBA00022679"/>
    </source>
</evidence>
<evidence type="ECO:0000256" key="11">
    <source>
        <dbReference type="ARBA" id="ARBA00022833"/>
    </source>
</evidence>
<dbReference type="Pfam" id="PF00097">
    <property type="entry name" value="zf-C3HC4"/>
    <property type="match status" value="1"/>
</dbReference>
<dbReference type="PROSITE" id="PS51873">
    <property type="entry name" value="TRIAD"/>
    <property type="match status" value="1"/>
</dbReference>
<dbReference type="SUPFAM" id="SSF57850">
    <property type="entry name" value="RING/U-box"/>
    <property type="match status" value="2"/>
</dbReference>
<accession>A0AAV6WBL6</accession>
<dbReference type="Proteomes" id="UP000826271">
    <property type="component" value="Unassembled WGS sequence"/>
</dbReference>
<evidence type="ECO:0000256" key="7">
    <source>
        <dbReference type="ARBA" id="ARBA00022723"/>
    </source>
</evidence>
<dbReference type="InterPro" id="IPR001841">
    <property type="entry name" value="Znf_RING"/>
</dbReference>
<dbReference type="SMART" id="SM00647">
    <property type="entry name" value="IBR"/>
    <property type="match status" value="1"/>
</dbReference>
<dbReference type="InterPro" id="IPR018957">
    <property type="entry name" value="Znf_C3HC4_RING-type"/>
</dbReference>
<keyword evidence="17" id="KW-1185">Reference proteome</keyword>
<comment type="catalytic activity">
    <reaction evidence="1">
        <text>[E2 ubiquitin-conjugating enzyme]-S-ubiquitinyl-L-cysteine + [acceptor protein]-L-lysine = [E2 ubiquitin-conjugating enzyme]-L-cysteine + [acceptor protein]-N(6)-ubiquitinyl-L-lysine.</text>
        <dbReference type="EC" id="2.3.2.31"/>
    </reaction>
</comment>
<keyword evidence="8" id="KW-0677">Repeat</keyword>
<evidence type="ECO:0000256" key="13">
    <source>
        <dbReference type="SAM" id="MobiDB-lite"/>
    </source>
</evidence>
<dbReference type="EMBL" id="WHWC01000019">
    <property type="protein sequence ID" value="KAG8364350.1"/>
    <property type="molecule type" value="Genomic_DNA"/>
</dbReference>
<evidence type="ECO:0000256" key="10">
    <source>
        <dbReference type="ARBA" id="ARBA00022786"/>
    </source>
</evidence>
<evidence type="ECO:0000259" key="15">
    <source>
        <dbReference type="PROSITE" id="PS51873"/>
    </source>
</evidence>
<evidence type="ECO:0000259" key="14">
    <source>
        <dbReference type="PROSITE" id="PS50089"/>
    </source>
</evidence>
<keyword evidence="6" id="KW-0808">Transferase</keyword>
<keyword evidence="7" id="KW-0479">Metal-binding</keyword>
<protein>
    <recommendedName>
        <fullName evidence="5">RBR-type E3 ubiquitin transferase</fullName>
        <ecNumber evidence="5">2.3.2.31</ecNumber>
    </recommendedName>
</protein>
<reference evidence="16" key="1">
    <citation type="submission" date="2019-10" db="EMBL/GenBank/DDBJ databases">
        <authorList>
            <person name="Zhang R."/>
            <person name="Pan Y."/>
            <person name="Wang J."/>
            <person name="Ma R."/>
            <person name="Yu S."/>
        </authorList>
    </citation>
    <scope>NUCLEOTIDE SEQUENCE</scope>
    <source>
        <strain evidence="16">LA-IB0</strain>
        <tissue evidence="16">Leaf</tissue>
    </source>
</reference>
<feature type="region of interest" description="Disordered" evidence="13">
    <location>
        <begin position="1"/>
        <end position="29"/>
    </location>
</feature>
<dbReference type="InterPro" id="IPR013083">
    <property type="entry name" value="Znf_RING/FYVE/PHD"/>
</dbReference>
<keyword evidence="11" id="KW-0862">Zinc</keyword>
<organism evidence="16 17">
    <name type="scientific">Buddleja alternifolia</name>
    <dbReference type="NCBI Taxonomy" id="168488"/>
    <lineage>
        <taxon>Eukaryota</taxon>
        <taxon>Viridiplantae</taxon>
        <taxon>Streptophyta</taxon>
        <taxon>Embryophyta</taxon>
        <taxon>Tracheophyta</taxon>
        <taxon>Spermatophyta</taxon>
        <taxon>Magnoliopsida</taxon>
        <taxon>eudicotyledons</taxon>
        <taxon>Gunneridae</taxon>
        <taxon>Pentapetalae</taxon>
        <taxon>asterids</taxon>
        <taxon>lamiids</taxon>
        <taxon>Lamiales</taxon>
        <taxon>Scrophulariaceae</taxon>
        <taxon>Buddlejeae</taxon>
        <taxon>Buddleja</taxon>
    </lineage>
</organism>
<dbReference type="PROSITE" id="PS50089">
    <property type="entry name" value="ZF_RING_2"/>
    <property type="match status" value="1"/>
</dbReference>
<evidence type="ECO:0000313" key="17">
    <source>
        <dbReference type="Proteomes" id="UP000826271"/>
    </source>
</evidence>
<keyword evidence="9 12" id="KW-0863">Zinc-finger</keyword>
<evidence type="ECO:0000256" key="2">
    <source>
        <dbReference type="ARBA" id="ARBA00001947"/>
    </source>
</evidence>
<comment type="similarity">
    <text evidence="4">Belongs to the RBR family. Ariadne subfamily.</text>
</comment>
<dbReference type="InterPro" id="IPR044066">
    <property type="entry name" value="TRIAD_supradom"/>
</dbReference>
<dbReference type="InterPro" id="IPR002867">
    <property type="entry name" value="IBR_dom"/>
</dbReference>
<dbReference type="Gene3D" id="3.30.40.10">
    <property type="entry name" value="Zinc/RING finger domain, C3HC4 (zinc finger)"/>
    <property type="match status" value="1"/>
</dbReference>
<feature type="domain" description="RING-type" evidence="14">
    <location>
        <begin position="36"/>
        <end position="84"/>
    </location>
</feature>
<evidence type="ECO:0000256" key="12">
    <source>
        <dbReference type="PROSITE-ProRule" id="PRU00175"/>
    </source>
</evidence>
<dbReference type="GO" id="GO:0061630">
    <property type="term" value="F:ubiquitin protein ligase activity"/>
    <property type="evidence" value="ECO:0007669"/>
    <property type="project" value="UniProtKB-EC"/>
</dbReference>
<comment type="cofactor">
    <cofactor evidence="2">
        <name>Zn(2+)</name>
        <dbReference type="ChEBI" id="CHEBI:29105"/>
    </cofactor>
</comment>
<dbReference type="InterPro" id="IPR017907">
    <property type="entry name" value="Znf_RING_CS"/>
</dbReference>
<dbReference type="FunFam" id="3.30.40.10:FF:000230">
    <property type="entry name" value="RBR-type E3 ubiquitin transferase"/>
    <property type="match status" value="1"/>
</dbReference>
<evidence type="ECO:0000256" key="5">
    <source>
        <dbReference type="ARBA" id="ARBA00012251"/>
    </source>
</evidence>
<sequence>MGNTLQTLPPTPPPPHPHEQDQQIQNDDGSNQEFTCEICIEPTLSPTKKFKNANKCSHAFCTDCMVKYIRVKLEENDVGAIACPAFSCGHALDPVACASLVGDALFVRWCDALCESAILGFDKCYCPYRNCNALIVNECGGIVRKSSCPNCKRCFCFQCKRAWHAGFGCSESGELRDVNDVAFGRLAEQRKWMRCPRCRHFVELMEGCQIVKCRRIPRLDSASAWGVDLECVSIQLHLSFSKAPFYVGSVSATSVESKFTSIGVVATKHLRAANGASESVFFSSSSHLRSFS</sequence>
<dbReference type="EC" id="2.3.2.31" evidence="5"/>
<dbReference type="AlphaFoldDB" id="A0AAV6WBL6"/>
<comment type="function">
    <text evidence="3">Might act as an E3 ubiquitin-protein ligase, or as part of E3 complex, which accepts ubiquitin from specific E2 ubiquitin-conjugating enzymes and then transfers it to substrates.</text>
</comment>
<keyword evidence="10" id="KW-0833">Ubl conjugation pathway</keyword>
<dbReference type="GO" id="GO:0016567">
    <property type="term" value="P:protein ubiquitination"/>
    <property type="evidence" value="ECO:0007669"/>
    <property type="project" value="InterPro"/>
</dbReference>
<name>A0AAV6WBL6_9LAMI</name>
<dbReference type="PANTHER" id="PTHR11685">
    <property type="entry name" value="RBR FAMILY RING FINGER AND IBR DOMAIN-CONTAINING"/>
    <property type="match status" value="1"/>
</dbReference>
<dbReference type="Pfam" id="PF01485">
    <property type="entry name" value="IBR"/>
    <property type="match status" value="1"/>
</dbReference>
<feature type="domain" description="RING-type" evidence="15">
    <location>
        <begin position="32"/>
        <end position="247"/>
    </location>
</feature>
<evidence type="ECO:0000256" key="4">
    <source>
        <dbReference type="ARBA" id="ARBA00005884"/>
    </source>
</evidence>
<dbReference type="GO" id="GO:0008270">
    <property type="term" value="F:zinc ion binding"/>
    <property type="evidence" value="ECO:0007669"/>
    <property type="project" value="UniProtKB-KW"/>
</dbReference>